<dbReference type="PROSITE" id="PS51257">
    <property type="entry name" value="PROKAR_LIPOPROTEIN"/>
    <property type="match status" value="1"/>
</dbReference>
<protein>
    <recommendedName>
        <fullName evidence="4">Secreted protein</fullName>
    </recommendedName>
</protein>
<dbReference type="RefSeq" id="WP_345015264.1">
    <property type="nucleotide sequence ID" value="NZ_BAAAZY010000011.1"/>
</dbReference>
<keyword evidence="3" id="KW-1185">Reference proteome</keyword>
<organism evidence="2 3">
    <name type="scientific">Streptomyces shaanxiensis</name>
    <dbReference type="NCBI Taxonomy" id="653357"/>
    <lineage>
        <taxon>Bacteria</taxon>
        <taxon>Bacillati</taxon>
        <taxon>Actinomycetota</taxon>
        <taxon>Actinomycetes</taxon>
        <taxon>Kitasatosporales</taxon>
        <taxon>Streptomycetaceae</taxon>
        <taxon>Streptomyces</taxon>
    </lineage>
</organism>
<sequence>MRTPTAVAAALTLALVSAVGVAGCGGAERPRVQGPAPTASPANGPVYASDAMGRPLVRPANFPFSEFAGLTHVKWRNWGQPKAVGTGELSASWCSPECDYPTATIELTRLEHQENVSYYTRATVVSPRVEPEYEANVRSVPLYVPEP</sequence>
<accession>A0ABP7VDN9</accession>
<name>A0ABP7VDN9_9ACTN</name>
<gene>
    <name evidence="2" type="ORF">GCM10022233_44440</name>
</gene>
<evidence type="ECO:0008006" key="4">
    <source>
        <dbReference type="Google" id="ProtNLM"/>
    </source>
</evidence>
<feature type="signal peptide" evidence="1">
    <location>
        <begin position="1"/>
        <end position="22"/>
    </location>
</feature>
<reference evidence="3" key="1">
    <citation type="journal article" date="2019" name="Int. J. Syst. Evol. Microbiol.">
        <title>The Global Catalogue of Microorganisms (GCM) 10K type strain sequencing project: providing services to taxonomists for standard genome sequencing and annotation.</title>
        <authorList>
            <consortium name="The Broad Institute Genomics Platform"/>
            <consortium name="The Broad Institute Genome Sequencing Center for Infectious Disease"/>
            <person name="Wu L."/>
            <person name="Ma J."/>
        </authorList>
    </citation>
    <scope>NUCLEOTIDE SEQUENCE [LARGE SCALE GENOMIC DNA]</scope>
    <source>
        <strain evidence="3">JCM 16925</strain>
    </source>
</reference>
<evidence type="ECO:0000256" key="1">
    <source>
        <dbReference type="SAM" id="SignalP"/>
    </source>
</evidence>
<feature type="chain" id="PRO_5045394780" description="Secreted protein" evidence="1">
    <location>
        <begin position="23"/>
        <end position="147"/>
    </location>
</feature>
<comment type="caution">
    <text evidence="2">The sequence shown here is derived from an EMBL/GenBank/DDBJ whole genome shotgun (WGS) entry which is preliminary data.</text>
</comment>
<proteinExistence type="predicted"/>
<dbReference type="EMBL" id="BAAAZY010000011">
    <property type="protein sequence ID" value="GAA4065033.1"/>
    <property type="molecule type" value="Genomic_DNA"/>
</dbReference>
<keyword evidence="1" id="KW-0732">Signal</keyword>
<evidence type="ECO:0000313" key="2">
    <source>
        <dbReference type="EMBL" id="GAA4065033.1"/>
    </source>
</evidence>
<dbReference type="Proteomes" id="UP001499984">
    <property type="component" value="Unassembled WGS sequence"/>
</dbReference>
<evidence type="ECO:0000313" key="3">
    <source>
        <dbReference type="Proteomes" id="UP001499984"/>
    </source>
</evidence>